<evidence type="ECO:0000256" key="2">
    <source>
        <dbReference type="SAM" id="SignalP"/>
    </source>
</evidence>
<evidence type="ECO:0000313" key="4">
    <source>
        <dbReference type="Proteomes" id="UP001139103"/>
    </source>
</evidence>
<reference evidence="3" key="1">
    <citation type="submission" date="2021-11" db="EMBL/GenBank/DDBJ databases">
        <title>Genome sequence.</title>
        <authorList>
            <person name="Sun Q."/>
        </authorList>
    </citation>
    <scope>NUCLEOTIDE SEQUENCE</scope>
    <source>
        <strain evidence="3">JC732</strain>
    </source>
</reference>
<gene>
    <name evidence="3" type="ORF">LOC68_25520</name>
</gene>
<keyword evidence="1" id="KW-0812">Transmembrane</keyword>
<keyword evidence="1" id="KW-1133">Transmembrane helix</keyword>
<feature type="transmembrane region" description="Helical" evidence="1">
    <location>
        <begin position="426"/>
        <end position="449"/>
    </location>
</feature>
<name>A0A9X1MSN9_9BACT</name>
<dbReference type="EMBL" id="JAJKFT010000010">
    <property type="protein sequence ID" value="MCC9631770.1"/>
    <property type="molecule type" value="Genomic_DNA"/>
</dbReference>
<feature type="signal peptide" evidence="2">
    <location>
        <begin position="1"/>
        <end position="27"/>
    </location>
</feature>
<keyword evidence="4" id="KW-1185">Reference proteome</keyword>
<dbReference type="Proteomes" id="UP001139103">
    <property type="component" value="Unassembled WGS sequence"/>
</dbReference>
<protein>
    <submittedName>
        <fullName evidence="3">Uncharacterized protein</fullName>
    </submittedName>
</protein>
<comment type="caution">
    <text evidence="3">The sequence shown here is derived from an EMBL/GenBank/DDBJ whole genome shotgun (WGS) entry which is preliminary data.</text>
</comment>
<keyword evidence="1" id="KW-0472">Membrane</keyword>
<evidence type="ECO:0000313" key="3">
    <source>
        <dbReference type="EMBL" id="MCC9631770.1"/>
    </source>
</evidence>
<organism evidence="3 4">
    <name type="scientific">Blastopirellula sediminis</name>
    <dbReference type="NCBI Taxonomy" id="2894196"/>
    <lineage>
        <taxon>Bacteria</taxon>
        <taxon>Pseudomonadati</taxon>
        <taxon>Planctomycetota</taxon>
        <taxon>Planctomycetia</taxon>
        <taxon>Pirellulales</taxon>
        <taxon>Pirellulaceae</taxon>
        <taxon>Blastopirellula</taxon>
    </lineage>
</organism>
<dbReference type="RefSeq" id="WP_230224326.1">
    <property type="nucleotide sequence ID" value="NZ_JAJKFT010000010.1"/>
</dbReference>
<feature type="chain" id="PRO_5040937947" evidence="2">
    <location>
        <begin position="28"/>
        <end position="455"/>
    </location>
</feature>
<keyword evidence="2" id="KW-0732">Signal</keyword>
<sequence>MRSTRRNVAWLFSMAVMILSAPCVSRADVPDPSEVDLSTPQGFMAGIGFDESYYKMFDDAQPLNEAEQEPLIRLLSRIRRPKPKQVESWLKIEPDWKAYAEEPAPSRLDCFLLVGRVVKIESRPILPELGAAYELEDFYSLEVIPDGDKTGSVKRVVLLSLAIPERFKPLVDKEEGAINQPISAAAYFLKRMTPVDAEETTIAAVTQRVSWHPDQVDAQLGVNEGQVLLAAQGVDVGEFDAVRDRASFSGLENESFYQCLSAVSSVPREELAKAATTISLPRLLTEPEQFRGAAMRVSGTVRRITKIVVDEETARRRGFDHYYEINLFVPLKAPIISQAHGDPATRREFKDAYPVVLCSRQLPEGGSVSDDLHLPVTADCFFYKDWAYRSPFMSDEDSNRRQVSPLFIVDRPRTMEGASTAEVNSIAVWLLIFAVIASSLGIGAGVMLAGSRNRR</sequence>
<dbReference type="AlphaFoldDB" id="A0A9X1MSN9"/>
<accession>A0A9X1MSN9</accession>
<evidence type="ECO:0000256" key="1">
    <source>
        <dbReference type="SAM" id="Phobius"/>
    </source>
</evidence>
<proteinExistence type="predicted"/>